<evidence type="ECO:0000256" key="3">
    <source>
        <dbReference type="ARBA" id="ARBA00022448"/>
    </source>
</evidence>
<dbReference type="Gene3D" id="1.50.40.10">
    <property type="entry name" value="Mitochondrial carrier domain"/>
    <property type="match status" value="1"/>
</dbReference>
<dbReference type="InterPro" id="IPR018108">
    <property type="entry name" value="MCP_transmembrane"/>
</dbReference>
<evidence type="ECO:0000256" key="1">
    <source>
        <dbReference type="ARBA" id="ARBA00004448"/>
    </source>
</evidence>
<reference evidence="16" key="1">
    <citation type="submission" date="2016-04" db="UniProtKB">
        <authorList>
            <consortium name="WormBaseParasite"/>
        </authorList>
    </citation>
    <scope>IDENTIFICATION</scope>
</reference>
<feature type="repeat" description="Solcar" evidence="10">
    <location>
        <begin position="220"/>
        <end position="304"/>
    </location>
</feature>
<name>A0A158Q5N6_DRAME</name>
<evidence type="ECO:0000256" key="12">
    <source>
        <dbReference type="SAM" id="Phobius"/>
    </source>
</evidence>
<evidence type="ECO:0000313" key="15">
    <source>
        <dbReference type="Proteomes" id="UP000274756"/>
    </source>
</evidence>
<feature type="transmembrane region" description="Helical" evidence="12">
    <location>
        <begin position="130"/>
        <end position="154"/>
    </location>
</feature>
<keyword evidence="4 10" id="KW-0812">Transmembrane</keyword>
<keyword evidence="8" id="KW-0496">Mitochondrion</keyword>
<evidence type="ECO:0000313" key="16">
    <source>
        <dbReference type="WBParaSite" id="DME_0000784701-mRNA-1"/>
    </source>
</evidence>
<dbReference type="STRING" id="318479.A0A158Q5N6"/>
<evidence type="ECO:0000256" key="10">
    <source>
        <dbReference type="PROSITE-ProRule" id="PRU00282"/>
    </source>
</evidence>
<dbReference type="PROSITE" id="PS50920">
    <property type="entry name" value="SOLCAR"/>
    <property type="match status" value="3"/>
</dbReference>
<keyword evidence="6" id="KW-0999">Mitochondrion inner membrane</keyword>
<dbReference type="Pfam" id="PF00153">
    <property type="entry name" value="Mito_carr"/>
    <property type="match status" value="3"/>
</dbReference>
<evidence type="ECO:0000256" key="11">
    <source>
        <dbReference type="RuleBase" id="RU000488"/>
    </source>
</evidence>
<keyword evidence="5" id="KW-0677">Repeat</keyword>
<feature type="transmembrane region" description="Helical" evidence="12">
    <location>
        <begin position="89"/>
        <end position="110"/>
    </location>
</feature>
<keyword evidence="3 11" id="KW-0813">Transport</keyword>
<dbReference type="Proteomes" id="UP000038040">
    <property type="component" value="Unplaced"/>
</dbReference>
<dbReference type="SUPFAM" id="SSF103506">
    <property type="entry name" value="Mitochondrial carrier"/>
    <property type="match status" value="1"/>
</dbReference>
<dbReference type="InterPro" id="IPR049562">
    <property type="entry name" value="SLC25A33/36-like"/>
</dbReference>
<keyword evidence="7 12" id="KW-1133">Transmembrane helix</keyword>
<dbReference type="OrthoDB" id="269120at2759"/>
<dbReference type="InterPro" id="IPR023395">
    <property type="entry name" value="MCP_dom_sf"/>
</dbReference>
<dbReference type="PRINTS" id="PR00784">
    <property type="entry name" value="MTUNCOUPLING"/>
</dbReference>
<evidence type="ECO:0000256" key="5">
    <source>
        <dbReference type="ARBA" id="ARBA00022737"/>
    </source>
</evidence>
<reference evidence="13 15" key="2">
    <citation type="submission" date="2018-11" db="EMBL/GenBank/DDBJ databases">
        <authorList>
            <consortium name="Pathogen Informatics"/>
        </authorList>
    </citation>
    <scope>NUCLEOTIDE SEQUENCE [LARGE SCALE GENOMIC DNA]</scope>
</reference>
<protein>
    <submittedName>
        <fullName evidence="16">Mitochondrial carrier protein</fullName>
    </submittedName>
</protein>
<dbReference type="GO" id="GO:1990519">
    <property type="term" value="P:pyrimidine nucleotide import into mitochondrion"/>
    <property type="evidence" value="ECO:0007669"/>
    <property type="project" value="TreeGrafter"/>
</dbReference>
<feature type="repeat" description="Solcar" evidence="10">
    <location>
        <begin position="3"/>
        <end position="118"/>
    </location>
</feature>
<dbReference type="InterPro" id="IPR002067">
    <property type="entry name" value="MCP"/>
</dbReference>
<proteinExistence type="inferred from homology"/>
<dbReference type="WBParaSite" id="DME_0000784701-mRNA-1">
    <property type="protein sequence ID" value="DME_0000784701-mRNA-1"/>
    <property type="gene ID" value="DME_0000784701"/>
</dbReference>
<evidence type="ECO:0000256" key="2">
    <source>
        <dbReference type="ARBA" id="ARBA00006375"/>
    </source>
</evidence>
<organism evidence="14 16">
    <name type="scientific">Dracunculus medinensis</name>
    <name type="common">Guinea worm</name>
    <dbReference type="NCBI Taxonomy" id="318479"/>
    <lineage>
        <taxon>Eukaryota</taxon>
        <taxon>Metazoa</taxon>
        <taxon>Ecdysozoa</taxon>
        <taxon>Nematoda</taxon>
        <taxon>Chromadorea</taxon>
        <taxon>Rhabditida</taxon>
        <taxon>Spirurina</taxon>
        <taxon>Dracunculoidea</taxon>
        <taxon>Dracunculidae</taxon>
        <taxon>Dracunculus</taxon>
    </lineage>
</organism>
<evidence type="ECO:0000256" key="7">
    <source>
        <dbReference type="ARBA" id="ARBA00022989"/>
    </source>
</evidence>
<evidence type="ECO:0000256" key="4">
    <source>
        <dbReference type="ARBA" id="ARBA00022692"/>
    </source>
</evidence>
<evidence type="ECO:0000256" key="6">
    <source>
        <dbReference type="ARBA" id="ARBA00022792"/>
    </source>
</evidence>
<comment type="subcellular location">
    <subcellularLocation>
        <location evidence="1">Mitochondrion inner membrane</location>
        <topology evidence="1">Multi-pass membrane protein</topology>
    </subcellularLocation>
</comment>
<comment type="similarity">
    <text evidence="2 11">Belongs to the mitochondrial carrier (TC 2.A.29) family.</text>
</comment>
<sequence>MDREAFIHFVGGAVGGTAGTAITCPLEVVKIRLQSSEYSDFTKGPSTSDEVPRKVALPSHANTHQNRHNFDRINNAGKFRIITNEGFGAFYKGLIPNLFGVAPTKAVYFYTYSSCKRFLNDTDLFVRNSAFIHMVSAASGGFVAASVINPVWLVKTRLQLYKGSMSVVDCIKRVFKNEGIRGFYKGVTASYVGISETVIQFVLYEELRSSLLEVEKRNKVDFINFMLAGGSAKFFACVAAYPHEVVRTRLREENSARRGFFKTFGHIYRTEGIRALYRGLAVQLLRTVPNTAITMGTYELVIHLLHPILVQSK</sequence>
<feature type="repeat" description="Solcar" evidence="10">
    <location>
        <begin position="128"/>
        <end position="210"/>
    </location>
</feature>
<evidence type="ECO:0000256" key="9">
    <source>
        <dbReference type="ARBA" id="ARBA00023136"/>
    </source>
</evidence>
<dbReference type="EMBL" id="UYYG01000041">
    <property type="protein sequence ID" value="VDN52025.1"/>
    <property type="molecule type" value="Genomic_DNA"/>
</dbReference>
<dbReference type="AlphaFoldDB" id="A0A158Q5N6"/>
<dbReference type="Proteomes" id="UP000274756">
    <property type="component" value="Unassembled WGS sequence"/>
</dbReference>
<gene>
    <name evidence="13" type="ORF">DME_LOCUS1998</name>
</gene>
<evidence type="ECO:0000313" key="14">
    <source>
        <dbReference type="Proteomes" id="UP000038040"/>
    </source>
</evidence>
<dbReference type="PANTHER" id="PTHR45829">
    <property type="entry name" value="MITOCHONDRIAL CARRIER PROTEIN RIM2"/>
    <property type="match status" value="1"/>
</dbReference>
<dbReference type="GO" id="GO:0005743">
    <property type="term" value="C:mitochondrial inner membrane"/>
    <property type="evidence" value="ECO:0007669"/>
    <property type="project" value="UniProtKB-SubCell"/>
</dbReference>
<dbReference type="PANTHER" id="PTHR45829:SF4">
    <property type="entry name" value="MITOCHONDRIAL CARRIER PROTEIN RIM2"/>
    <property type="match status" value="1"/>
</dbReference>
<evidence type="ECO:0000256" key="8">
    <source>
        <dbReference type="ARBA" id="ARBA00023128"/>
    </source>
</evidence>
<keyword evidence="9 10" id="KW-0472">Membrane</keyword>
<dbReference type="GO" id="GO:0015218">
    <property type="term" value="F:pyrimidine nucleotide transmembrane transporter activity"/>
    <property type="evidence" value="ECO:0007669"/>
    <property type="project" value="InterPro"/>
</dbReference>
<keyword evidence="15" id="KW-1185">Reference proteome</keyword>
<accession>A0A158Q5N6</accession>
<evidence type="ECO:0000313" key="13">
    <source>
        <dbReference type="EMBL" id="VDN52025.1"/>
    </source>
</evidence>